<dbReference type="Gene3D" id="3.20.20.140">
    <property type="entry name" value="Metal-dependent hydrolases"/>
    <property type="match status" value="1"/>
</dbReference>
<dbReference type="RefSeq" id="WP_115361737.1">
    <property type="nucleotide sequence ID" value="NZ_QDKL01000002.1"/>
</dbReference>
<evidence type="ECO:0000256" key="2">
    <source>
        <dbReference type="ARBA" id="ARBA00022723"/>
    </source>
</evidence>
<dbReference type="PROSITE" id="PS01090">
    <property type="entry name" value="TATD_2"/>
    <property type="match status" value="1"/>
</dbReference>
<dbReference type="InterPro" id="IPR001130">
    <property type="entry name" value="TatD-like"/>
</dbReference>
<accession>A0ABY0IIC6</accession>
<dbReference type="CDD" id="cd01310">
    <property type="entry name" value="TatD_DNAse"/>
    <property type="match status" value="1"/>
</dbReference>
<dbReference type="PIRSF" id="PIRSF005902">
    <property type="entry name" value="DNase_TatD"/>
    <property type="match status" value="1"/>
</dbReference>
<evidence type="ECO:0000313" key="5">
    <source>
        <dbReference type="Proteomes" id="UP000443582"/>
    </source>
</evidence>
<organism evidence="4 5">
    <name type="scientific">Halobacteriovorax vibrionivorans</name>
    <dbReference type="NCBI Taxonomy" id="2152716"/>
    <lineage>
        <taxon>Bacteria</taxon>
        <taxon>Pseudomonadati</taxon>
        <taxon>Bdellovibrionota</taxon>
        <taxon>Bacteriovoracia</taxon>
        <taxon>Bacteriovoracales</taxon>
        <taxon>Halobacteriovoraceae</taxon>
        <taxon>Halobacteriovorax</taxon>
    </lineage>
</organism>
<dbReference type="InterPro" id="IPR032466">
    <property type="entry name" value="Metal_Hydrolase"/>
</dbReference>
<dbReference type="EMBL" id="QDKL01000002">
    <property type="protein sequence ID" value="RZF21888.1"/>
    <property type="molecule type" value="Genomic_DNA"/>
</dbReference>
<dbReference type="PANTHER" id="PTHR46124">
    <property type="entry name" value="D-AMINOACYL-TRNA DEACYLASE"/>
    <property type="match status" value="1"/>
</dbReference>
<evidence type="ECO:0000256" key="3">
    <source>
        <dbReference type="ARBA" id="ARBA00022801"/>
    </source>
</evidence>
<keyword evidence="2" id="KW-0479">Metal-binding</keyword>
<dbReference type="PANTHER" id="PTHR46124:SF2">
    <property type="entry name" value="D-AMINOACYL-TRNA DEACYLASE"/>
    <property type="match status" value="1"/>
</dbReference>
<comment type="caution">
    <text evidence="4">The sequence shown here is derived from an EMBL/GenBank/DDBJ whole genome shotgun (WGS) entry which is preliminary data.</text>
</comment>
<evidence type="ECO:0000256" key="1">
    <source>
        <dbReference type="ARBA" id="ARBA00009275"/>
    </source>
</evidence>
<dbReference type="InterPro" id="IPR018228">
    <property type="entry name" value="DNase_TatD-rel_CS"/>
</dbReference>
<dbReference type="Pfam" id="PF01026">
    <property type="entry name" value="TatD_DNase"/>
    <property type="match status" value="1"/>
</dbReference>
<protein>
    <submittedName>
        <fullName evidence="4">TatD family deoxyribonuclease</fullName>
    </submittedName>
</protein>
<dbReference type="InterPro" id="IPR015991">
    <property type="entry name" value="TatD/YcfH-like"/>
</dbReference>
<keyword evidence="3" id="KW-0378">Hydrolase</keyword>
<reference evidence="5" key="1">
    <citation type="journal article" date="2019" name="Int. J. Syst. Evol. Microbiol.">
        <title>Halobacteriovorax valvorus sp. nov., a novel prokaryotic predator isolated from coastal seawater of China.</title>
        <authorList>
            <person name="Chen M.-X."/>
        </authorList>
    </citation>
    <scope>NUCLEOTIDE SEQUENCE [LARGE SCALE GENOMIC DNA]</scope>
    <source>
        <strain evidence="5">BL9</strain>
    </source>
</reference>
<keyword evidence="5" id="KW-1185">Reference proteome</keyword>
<gene>
    <name evidence="4" type="ORF">DAY19_09365</name>
</gene>
<dbReference type="PROSITE" id="PS01091">
    <property type="entry name" value="TATD_3"/>
    <property type="match status" value="1"/>
</dbReference>
<proteinExistence type="inferred from homology"/>
<dbReference type="SUPFAM" id="SSF51556">
    <property type="entry name" value="Metallo-dependent hydrolases"/>
    <property type="match status" value="1"/>
</dbReference>
<dbReference type="NCBIfam" id="TIGR00010">
    <property type="entry name" value="YchF/TatD family DNA exonuclease"/>
    <property type="match status" value="1"/>
</dbReference>
<dbReference type="Proteomes" id="UP000443582">
    <property type="component" value="Unassembled WGS sequence"/>
</dbReference>
<evidence type="ECO:0000313" key="4">
    <source>
        <dbReference type="EMBL" id="RZF21888.1"/>
    </source>
</evidence>
<name>A0ABY0IIC6_9BACT</name>
<sequence length="270" mass="30690">MSKKKKEKIIPKYTVGPIETHCHLDYLKGQELIDTLEKCQEYGVDQIVTIAVSPNNLSKVRELTKNNIVFGTQGIHPHEAKEITPDTYEEIKANISHEKIVAVGEIGLDYYYEFSDPKIQKEAFEKQLQIAVDSDMPVVIHTREADEDTKAILKNFSKTLKRKGVIHSFTSSKELAEFCLSEGFNIGFNGIVTFKNAQNVRDVLDIVPLEKLLLETDSPYLTPVPFRGRENAPFYLPCVADYIAKHKDIDAQELIEIANKNAKELFYKLT</sequence>
<comment type="similarity">
    <text evidence="1">Belongs to the metallo-dependent hydrolases superfamily. TatD-type hydrolase family.</text>
</comment>